<dbReference type="GO" id="GO:0005634">
    <property type="term" value="C:nucleus"/>
    <property type="evidence" value="ECO:0007669"/>
    <property type="project" value="TreeGrafter"/>
</dbReference>
<dbReference type="SUPFAM" id="SSF54631">
    <property type="entry name" value="CBS-domain pair"/>
    <property type="match status" value="1"/>
</dbReference>
<keyword evidence="1" id="KW-0677">Repeat</keyword>
<name>A0AAV1SK36_9ROSI</name>
<sequence length="439" mass="47981">MGFRELDDQVGASSRGFVYFVYNIRDTDGVIDNTRSYNPTAVRKLSFEGLTVSILSHEVSDLCLGKPALNSLSVSATVGNALSALKRFDDLFLSVWSCNQHQHCNSPRSINSDFAECKCVGKVCLVDVICFLSKEENLKNPGKALQEPVSVLLSSKVPGLVRHLEPHASLLEAIDLILGGAQNLVIPLHNPFTRKKLVHKSSADSTLHNNREYCWLTQEDIVRYLLNSIGTFSPTPTHSIGSLNIIETDSFFTIHYDDPASSALPLISQSLVKQTSVAILDTDGKLIDEISPFTLNFCDETVAAAIATLSAGELLAYIECSDQPEDLIKLVKERLEERNLGPALDLIEEESGISSPSSSSDEEFGMGRSGKIAGNSARVGRSTEIIVCYPWSSLVAVMIQALSHRISYTWVIEEDSALVGVVTFSGMIQVLRERLKSLA</sequence>
<protein>
    <recommendedName>
        <fullName evidence="5">CBS domain-containing protein</fullName>
    </recommendedName>
</protein>
<comment type="caution">
    <text evidence="3">The sequence shown here is derived from an EMBL/GenBank/DDBJ whole genome shotgun (WGS) entry which is preliminary data.</text>
</comment>
<evidence type="ECO:0000256" key="1">
    <source>
        <dbReference type="ARBA" id="ARBA00022737"/>
    </source>
</evidence>
<dbReference type="GO" id="GO:0005737">
    <property type="term" value="C:cytoplasm"/>
    <property type="evidence" value="ECO:0007669"/>
    <property type="project" value="TreeGrafter"/>
</dbReference>
<dbReference type="Proteomes" id="UP001314170">
    <property type="component" value="Unassembled WGS sequence"/>
</dbReference>
<gene>
    <name evidence="3" type="ORF">DCAF_LOCUS23357</name>
</gene>
<evidence type="ECO:0000256" key="2">
    <source>
        <dbReference type="ARBA" id="ARBA00023122"/>
    </source>
</evidence>
<proteinExistence type="predicted"/>
<dbReference type="EMBL" id="CAWUPB010001184">
    <property type="protein sequence ID" value="CAK7350617.1"/>
    <property type="molecule type" value="Genomic_DNA"/>
</dbReference>
<organism evidence="3 4">
    <name type="scientific">Dovyalis caffra</name>
    <dbReference type="NCBI Taxonomy" id="77055"/>
    <lineage>
        <taxon>Eukaryota</taxon>
        <taxon>Viridiplantae</taxon>
        <taxon>Streptophyta</taxon>
        <taxon>Embryophyta</taxon>
        <taxon>Tracheophyta</taxon>
        <taxon>Spermatophyta</taxon>
        <taxon>Magnoliopsida</taxon>
        <taxon>eudicotyledons</taxon>
        <taxon>Gunneridae</taxon>
        <taxon>Pentapetalae</taxon>
        <taxon>rosids</taxon>
        <taxon>fabids</taxon>
        <taxon>Malpighiales</taxon>
        <taxon>Salicaceae</taxon>
        <taxon>Flacourtieae</taxon>
        <taxon>Dovyalis</taxon>
    </lineage>
</organism>
<evidence type="ECO:0008006" key="5">
    <source>
        <dbReference type="Google" id="ProtNLM"/>
    </source>
</evidence>
<dbReference type="InterPro" id="IPR046342">
    <property type="entry name" value="CBS_dom_sf"/>
</dbReference>
<dbReference type="AlphaFoldDB" id="A0AAV1SK36"/>
<keyword evidence="2" id="KW-0129">CBS domain</keyword>
<evidence type="ECO:0000313" key="4">
    <source>
        <dbReference type="Proteomes" id="UP001314170"/>
    </source>
</evidence>
<dbReference type="PANTHER" id="PTHR13780">
    <property type="entry name" value="AMP-ACTIVATED PROTEIN KINASE, GAMMA REGULATORY SUBUNIT"/>
    <property type="match status" value="1"/>
</dbReference>
<accession>A0AAV1SK36</accession>
<reference evidence="3 4" key="1">
    <citation type="submission" date="2024-01" db="EMBL/GenBank/DDBJ databases">
        <authorList>
            <person name="Waweru B."/>
        </authorList>
    </citation>
    <scope>NUCLEOTIDE SEQUENCE [LARGE SCALE GENOMIC DNA]</scope>
</reference>
<evidence type="ECO:0000313" key="3">
    <source>
        <dbReference type="EMBL" id="CAK7350617.1"/>
    </source>
</evidence>
<dbReference type="InterPro" id="IPR050511">
    <property type="entry name" value="AMPK_gamma/SDS23_families"/>
</dbReference>
<dbReference type="PANTHER" id="PTHR13780:SF39">
    <property type="entry name" value="CBS DOMAIN-CONTAINING PROTEIN CBSX5-LIKE"/>
    <property type="match status" value="1"/>
</dbReference>
<keyword evidence="4" id="KW-1185">Reference proteome</keyword>